<reference evidence="3 4" key="1">
    <citation type="submission" date="2021-09" db="EMBL/GenBank/DDBJ databases">
        <title>WGS of Mycoplasma sp. Zaradi2 strains.</title>
        <authorList>
            <person name="Spergser J."/>
        </authorList>
    </citation>
    <scope>NUCLEOTIDE SEQUENCE [LARGE SCALE GENOMIC DNA]</scope>
    <source>
        <strain evidence="3 4">1331</strain>
    </source>
</reference>
<feature type="domain" description="DUF31" evidence="2">
    <location>
        <begin position="348"/>
        <end position="716"/>
    </location>
</feature>
<dbReference type="NCBIfam" id="NF045843">
    <property type="entry name" value="MAG2960_Ser_prot"/>
    <property type="match status" value="1"/>
</dbReference>
<name>A0A953NEB6_9MOLU</name>
<keyword evidence="4" id="KW-1185">Reference proteome</keyword>
<feature type="region of interest" description="Disordered" evidence="1">
    <location>
        <begin position="24"/>
        <end position="135"/>
    </location>
</feature>
<comment type="caution">
    <text evidence="3">The sequence shown here is derived from an EMBL/GenBank/DDBJ whole genome shotgun (WGS) entry which is preliminary data.</text>
</comment>
<feature type="compositionally biased region" description="Basic and acidic residues" evidence="1">
    <location>
        <begin position="46"/>
        <end position="74"/>
    </location>
</feature>
<dbReference type="Proteomes" id="UP000772186">
    <property type="component" value="Unassembled WGS sequence"/>
</dbReference>
<dbReference type="InterPro" id="IPR022382">
    <property type="entry name" value="Mycoplasma_peptidase_DUF31"/>
</dbReference>
<organism evidence="3 4">
    <name type="scientific">Mycoplasma tauri</name>
    <dbReference type="NCBI Taxonomy" id="547987"/>
    <lineage>
        <taxon>Bacteria</taxon>
        <taxon>Bacillati</taxon>
        <taxon>Mycoplasmatota</taxon>
        <taxon>Mollicutes</taxon>
        <taxon>Mycoplasmataceae</taxon>
        <taxon>Mycoplasma</taxon>
    </lineage>
</organism>
<dbReference type="PROSITE" id="PS51257">
    <property type="entry name" value="PROKAR_LIPOPROTEIN"/>
    <property type="match status" value="1"/>
</dbReference>
<sequence>MKLKHYHLLPLATLIPLVASCNLSKKETESQKSNPSDSNISQQEGIKNETSKLTEKEEMRESDSKDRIDNKKTDSQSSKQTSKKDKDLANSKVDTQSPKKTDQKEKDPTNKEISQEKPENNNNNKPDIEKDNSTNEEDKLIEKIDKNQHFSGNKHFIPISQILKNTPYKVLQQTNDYKEALTNIDKYLRTGNHNNPIDFVNDIDQNKRDKFWEYTKNIGVYGNYGNNDTEKVDFFNPSISSNGMIKQKYLDEFSNDDIQGAQIINPDLSEVIKNNPFGFLPSNLSQLFYYASLDSISKLLKVKNIIDIKSQFDDTEGKFELLIKNNNHNKFHLSIDSKSNPELKKDDDFYRYIYDRSFMISINTFGWHWDPYSNDSKSGLKSNNGGGTMWVMDRIINPEAEAKGYWELLVATNIHVFGLRDTFDKSLYFNENISKRRESEWNAGFGYVNNANSERNLKYFMATRGGNTKLLNDQNYVKTQDNGSYYPAFSAYDQYLDAPYYTPRYYATGFYDSDAVAGAQNLEKYEQNPRIRSTKNAGADFVLLRLKIRKELLSTILPKLDEIIGTEQEKDWHIGVGKNELFNPIKTQFYGGYPVDVNEYFEPIYNKSPYFRFKYNKSTGGIINAQTRRIFKDNFQSLWVRYNKEENEDWNGYRDNYKKYEKPFIEGEHGMPKTVLAQHSQLYTYAPYDERFKLLGPGSSGSMAIDSSFNLIGINYLFTRDDHYKTYTNAISLMEGHSTYYDNFDGNLRTDIKNKLIKDNVTTVKINPKNN</sequence>
<evidence type="ECO:0000259" key="2">
    <source>
        <dbReference type="Pfam" id="PF01732"/>
    </source>
</evidence>
<evidence type="ECO:0000313" key="3">
    <source>
        <dbReference type="EMBL" id="MBZ4195363.1"/>
    </source>
</evidence>
<dbReference type="EMBL" id="JAIQBY010000007">
    <property type="protein sequence ID" value="MBZ4195363.1"/>
    <property type="molecule type" value="Genomic_DNA"/>
</dbReference>
<gene>
    <name evidence="3" type="ORF">LAD73_01345</name>
</gene>
<protein>
    <submittedName>
        <fullName evidence="3">DUF31 family protein</fullName>
    </submittedName>
</protein>
<accession>A0A953NEB6</accession>
<evidence type="ECO:0000313" key="4">
    <source>
        <dbReference type="Proteomes" id="UP000772186"/>
    </source>
</evidence>
<feature type="compositionally biased region" description="Polar residues" evidence="1">
    <location>
        <begin position="31"/>
        <end position="45"/>
    </location>
</feature>
<feature type="compositionally biased region" description="Basic and acidic residues" evidence="1">
    <location>
        <begin position="126"/>
        <end position="135"/>
    </location>
</feature>
<feature type="compositionally biased region" description="Basic and acidic residues" evidence="1">
    <location>
        <begin position="97"/>
        <end position="119"/>
    </location>
</feature>
<dbReference type="Pfam" id="PF01732">
    <property type="entry name" value="Mycop_pep_DUF31"/>
    <property type="match status" value="1"/>
</dbReference>
<dbReference type="AlphaFoldDB" id="A0A953NEB6"/>
<evidence type="ECO:0000256" key="1">
    <source>
        <dbReference type="SAM" id="MobiDB-lite"/>
    </source>
</evidence>
<proteinExistence type="predicted"/>
<dbReference type="RefSeq" id="WP_223644532.1">
    <property type="nucleotide sequence ID" value="NZ_JAIQBY010000007.1"/>
</dbReference>